<evidence type="ECO:0000313" key="1">
    <source>
        <dbReference type="EMBL" id="BAU29155.1"/>
    </source>
</evidence>
<reference evidence="1 2" key="1">
    <citation type="submission" date="2015-12" db="EMBL/GenBank/DDBJ databases">
        <title>Genome sequence of Aneurinibacillus soli.</title>
        <authorList>
            <person name="Lee J.S."/>
            <person name="Lee K.C."/>
            <person name="Kim K.K."/>
            <person name="Lee B.W."/>
        </authorList>
    </citation>
    <scope>NUCLEOTIDE SEQUENCE [LARGE SCALE GENOMIC DNA]</scope>
    <source>
        <strain evidence="1 2">CB4</strain>
    </source>
</reference>
<dbReference type="OrthoDB" id="2677302at2"/>
<dbReference type="Proteomes" id="UP000217696">
    <property type="component" value="Chromosome"/>
</dbReference>
<dbReference type="EMBL" id="AP017312">
    <property type="protein sequence ID" value="BAU29155.1"/>
    <property type="molecule type" value="Genomic_DNA"/>
</dbReference>
<gene>
    <name evidence="1" type="ORF">CB4_03336</name>
</gene>
<dbReference type="KEGG" id="asoc:CB4_03336"/>
<proteinExistence type="predicted"/>
<dbReference type="AlphaFoldDB" id="A0A0U5C9A7"/>
<organism evidence="1 2">
    <name type="scientific">Aneurinibacillus soli</name>
    <dbReference type="NCBI Taxonomy" id="1500254"/>
    <lineage>
        <taxon>Bacteria</taxon>
        <taxon>Bacillati</taxon>
        <taxon>Bacillota</taxon>
        <taxon>Bacilli</taxon>
        <taxon>Bacillales</taxon>
        <taxon>Paenibacillaceae</taxon>
        <taxon>Aneurinibacillus group</taxon>
        <taxon>Aneurinibacillus</taxon>
    </lineage>
</organism>
<accession>A0A0U5C9A7</accession>
<evidence type="ECO:0000313" key="2">
    <source>
        <dbReference type="Proteomes" id="UP000217696"/>
    </source>
</evidence>
<keyword evidence="2" id="KW-1185">Reference proteome</keyword>
<sequence>MRKELQDMKPAVALPDGRLSPDETTMGHILDVQRFADIYEQFDEDGQTYFPRLTCTGDVEAVIVHDDIDSFGNLAEAQVYIDFTRHKQTWIAVLWMVDDPDNPLGFPFSFPVEEDTGRYLAIRLIEQDVIWVHHLAPTEEGIMHIYSESISFPDEEKDEAVEHLLAAYRNDLQSEAEEEVPARIVNGSDIDPARFLDLGFTFYFDYSALLRRLGEEAAKEQVMGAVYRALWMMRRHPSPQARAAELYIWVGEGSGQNRAGEDTHLLGITMTPQLLDVYQIINTDELDANPLATMLMSITEYQRLEEEMPLSLGHLPIIGYVNEELLHIDWDGAGVESIASVYGTAYPQAGFNPYRAMLEEE</sequence>
<name>A0A0U5C9A7_9BACL</name>
<dbReference type="RefSeq" id="WP_096466859.1">
    <property type="nucleotide sequence ID" value="NZ_AP017312.1"/>
</dbReference>
<protein>
    <submittedName>
        <fullName evidence="1">Uncharacterized protein</fullName>
    </submittedName>
</protein>